<protein>
    <submittedName>
        <fullName evidence="2">Uncharacterized protein YPO0702</fullName>
    </submittedName>
</protein>
<sequence length="332" mass="38076">MVNRLLFGGLLILLNLYACSAWAVNCRRAATPLENTICNNDNLRWLDQTLDTIYRSRLDHDDTRSIRQQYAAWEASLQTCTTDNCIRRAYYKGINMVSDVKTDFTWQGQWWNMLAPHMSGSVLQFSRSSEWSIDTDIRVWAGVNRQEFTAEARKVYGMVLVENIHDVSDCLILIIPKQDGALQVHSNAEWGCRLIMPNGAFIDGVYQPAEKDPRPSATLYSLGVLPTDALDQKFRALVGEDYQQFVDTANVFIYENDRDNMGATVVSMWLRGAANRQTAMIIYTPQGDIWAARLFPPARPGGKLQLHYFTTREDKTQVPRTLDIWKERYQDE</sequence>
<dbReference type="OrthoDB" id="6608320at2"/>
<keyword evidence="3" id="KW-1185">Reference proteome</keyword>
<reference evidence="3" key="1">
    <citation type="submission" date="2016-08" db="EMBL/GenBank/DDBJ databases">
        <authorList>
            <person name="Varghese N."/>
            <person name="Submissions Spin"/>
        </authorList>
    </citation>
    <scope>NUCLEOTIDE SEQUENCE [LARGE SCALE GENOMIC DNA]</scope>
    <source>
        <strain evidence="3">REICA_082</strain>
    </source>
</reference>
<accession>A0A1C4A194</accession>
<dbReference type="InterPro" id="IPR052755">
    <property type="entry name" value="Lysozyme_Inhibitor_LprI"/>
</dbReference>
<gene>
    <name evidence="2" type="ORF">GA0061071_102335</name>
</gene>
<name>A0A1C4A194_9ENTR</name>
<dbReference type="GO" id="GO:0005576">
    <property type="term" value="C:extracellular region"/>
    <property type="evidence" value="ECO:0007669"/>
    <property type="project" value="TreeGrafter"/>
</dbReference>
<keyword evidence="1" id="KW-0732">Signal</keyword>
<feature type="signal peptide" evidence="1">
    <location>
        <begin position="1"/>
        <end position="23"/>
    </location>
</feature>
<dbReference type="EMBL" id="FMAY01000002">
    <property type="protein sequence ID" value="SCB88305.1"/>
    <property type="molecule type" value="Genomic_DNA"/>
</dbReference>
<dbReference type="AlphaFoldDB" id="A0A1C4A194"/>
<evidence type="ECO:0000313" key="2">
    <source>
        <dbReference type="EMBL" id="SCB88305.1"/>
    </source>
</evidence>
<evidence type="ECO:0000256" key="1">
    <source>
        <dbReference type="SAM" id="SignalP"/>
    </source>
</evidence>
<proteinExistence type="predicted"/>
<organism evidence="2 3">
    <name type="scientific">Kosakonia oryzendophytica</name>
    <dbReference type="NCBI Taxonomy" id="1005665"/>
    <lineage>
        <taxon>Bacteria</taxon>
        <taxon>Pseudomonadati</taxon>
        <taxon>Pseudomonadota</taxon>
        <taxon>Gammaproteobacteria</taxon>
        <taxon>Enterobacterales</taxon>
        <taxon>Enterobacteriaceae</taxon>
        <taxon>Kosakonia</taxon>
    </lineage>
</organism>
<feature type="chain" id="PRO_5008688404" evidence="1">
    <location>
        <begin position="24"/>
        <end position="332"/>
    </location>
</feature>
<evidence type="ECO:0000313" key="3">
    <source>
        <dbReference type="Proteomes" id="UP000198975"/>
    </source>
</evidence>
<dbReference type="Proteomes" id="UP000198975">
    <property type="component" value="Unassembled WGS sequence"/>
</dbReference>
<dbReference type="PANTHER" id="PTHR37549">
    <property type="entry name" value="LIPOPROTEIN LPRI"/>
    <property type="match status" value="1"/>
</dbReference>
<dbReference type="PANTHER" id="PTHR37549:SF1">
    <property type="entry name" value="LIPOPROTEIN LPRI"/>
    <property type="match status" value="1"/>
</dbReference>